<keyword evidence="2 6" id="KW-0288">FMN</keyword>
<feature type="binding site" evidence="6">
    <location>
        <position position="92"/>
    </location>
    <ligand>
        <name>FMN</name>
        <dbReference type="ChEBI" id="CHEBI:58210"/>
    </ligand>
</feature>
<feature type="binding site" evidence="6">
    <location>
        <position position="144"/>
    </location>
    <ligand>
        <name>FMN</name>
        <dbReference type="ChEBI" id="CHEBI:58210"/>
    </ligand>
</feature>
<dbReference type="OrthoDB" id="6133319at2"/>
<protein>
    <submittedName>
        <fullName evidence="8">Monooxygenase, NtaA/SnaA/SoxA/DszA family</fullName>
    </submittedName>
</protein>
<dbReference type="STRING" id="322710.Avin_43930"/>
<dbReference type="GeneID" id="88187295"/>
<dbReference type="PANTHER" id="PTHR30011">
    <property type="entry name" value="ALKANESULFONATE MONOOXYGENASE-RELATED"/>
    <property type="match status" value="1"/>
</dbReference>
<keyword evidence="9" id="KW-1185">Reference proteome</keyword>
<dbReference type="EMBL" id="CP001157">
    <property type="protein sequence ID" value="ACO80514.1"/>
    <property type="molecule type" value="Genomic_DNA"/>
</dbReference>
<dbReference type="GO" id="GO:0016705">
    <property type="term" value="F:oxidoreductase activity, acting on paired donors, with incorporation or reduction of molecular oxygen"/>
    <property type="evidence" value="ECO:0007669"/>
    <property type="project" value="InterPro"/>
</dbReference>
<keyword evidence="3" id="KW-0560">Oxidoreductase</keyword>
<dbReference type="GO" id="GO:0004497">
    <property type="term" value="F:monooxygenase activity"/>
    <property type="evidence" value="ECO:0007669"/>
    <property type="project" value="UniProtKB-KW"/>
</dbReference>
<proteinExistence type="inferred from homology"/>
<dbReference type="RefSeq" id="WP_012702881.1">
    <property type="nucleotide sequence ID" value="NC_012560.1"/>
</dbReference>
<dbReference type="AlphaFoldDB" id="C1DGL8"/>
<dbReference type="InterPro" id="IPR036661">
    <property type="entry name" value="Luciferase-like_sf"/>
</dbReference>
<dbReference type="Gene3D" id="3.20.20.30">
    <property type="entry name" value="Luciferase-like domain"/>
    <property type="match status" value="1"/>
</dbReference>
<evidence type="ECO:0000256" key="4">
    <source>
        <dbReference type="ARBA" id="ARBA00023033"/>
    </source>
</evidence>
<sequence length="444" mass="48701">MSKAPGSLKLGLLLNSPGGSRAGVVTAGPARPSLLSEYQEAVRQLEKARFDFAMVADTVFSDVDNLTPPRPEPVTLFAALAAVTSHIGLLSTVSTSFTEPFNLARQILSLDHLSNGRAAWNVVTSSAGERNFGTTPLPAHSERYRRGLEYVEVVRKLWDSWEEDALYLDTDRRLAVDAGKVHRIDHRGKFFSVEGPLNLSRSPQGQPVLFQAGSSEDGKAFAAHFAEGVYTAQHTLKEARQFYDDLKEKTRRAGRNPDHIKILPGLSTLIGDTEEAARRLDEQQFEASGRSAVQALESNLGGIDVSDLDLDQRIPAERLPALLSVEGRQSRYGIFRQRALEEGWTLRQLLKLQAASAGHGRIVGTPEQVADRIQEWFLNGAADGFIVMPGQGPEGSTLFAEQVVPILQRRGLFRTDYEAGTLRGNLGLPIPRSHYGGWRKVAGE</sequence>
<dbReference type="InterPro" id="IPR051260">
    <property type="entry name" value="Diverse_substr_monoxygenases"/>
</dbReference>
<dbReference type="Proteomes" id="UP000002424">
    <property type="component" value="Chromosome"/>
</dbReference>
<gene>
    <name evidence="8" type="ordered locus">Avin_43930</name>
</gene>
<feature type="domain" description="Luciferase-like" evidence="7">
    <location>
        <begin position="34"/>
        <end position="377"/>
    </location>
</feature>
<keyword evidence="1 6" id="KW-0285">Flavoprotein</keyword>
<keyword evidence="4 8" id="KW-0503">Monooxygenase</keyword>
<evidence type="ECO:0000313" key="9">
    <source>
        <dbReference type="Proteomes" id="UP000002424"/>
    </source>
</evidence>
<dbReference type="PANTHER" id="PTHR30011:SF16">
    <property type="entry name" value="C2H2 FINGER DOMAIN TRANSCRIPTION FACTOR (EUROFUNG)-RELATED"/>
    <property type="match status" value="1"/>
</dbReference>
<dbReference type="KEGG" id="avn:Avin_43930"/>
<feature type="binding site" evidence="6">
    <location>
        <position position="140"/>
    </location>
    <ligand>
        <name>FMN</name>
        <dbReference type="ChEBI" id="CHEBI:58210"/>
    </ligand>
</feature>
<dbReference type="Pfam" id="PF00296">
    <property type="entry name" value="Bac_luciferase"/>
    <property type="match status" value="1"/>
</dbReference>
<dbReference type="PIRSF" id="PIRSF000337">
    <property type="entry name" value="NTA_MOA"/>
    <property type="match status" value="1"/>
</dbReference>
<feature type="binding site" evidence="6">
    <location>
        <position position="57"/>
    </location>
    <ligand>
        <name>FMN</name>
        <dbReference type="ChEBI" id="CHEBI:58210"/>
    </ligand>
</feature>
<dbReference type="InterPro" id="IPR016215">
    <property type="entry name" value="NTA_MOA"/>
</dbReference>
<feature type="binding site" evidence="6">
    <location>
        <position position="214"/>
    </location>
    <ligand>
        <name>FMN</name>
        <dbReference type="ChEBI" id="CHEBI:58210"/>
    </ligand>
</feature>
<dbReference type="HOGENOM" id="CLU_022256_1_2_6"/>
<evidence type="ECO:0000256" key="5">
    <source>
        <dbReference type="ARBA" id="ARBA00033748"/>
    </source>
</evidence>
<dbReference type="NCBIfam" id="TIGR03860">
    <property type="entry name" value="FMN_nitrolo"/>
    <property type="match status" value="1"/>
</dbReference>
<feature type="binding site" evidence="6">
    <location>
        <position position="215"/>
    </location>
    <ligand>
        <name>FMN</name>
        <dbReference type="ChEBI" id="CHEBI:58210"/>
    </ligand>
</feature>
<name>C1DGL8_AZOVD</name>
<reference evidence="8 9" key="1">
    <citation type="journal article" date="2009" name="J. Bacteriol.">
        <title>Genome sequence of Azotobacter vinelandii, an obligate aerobe specialized to support diverse anaerobic metabolic processes.</title>
        <authorList>
            <person name="Setubal J.C."/>
            <person name="dos Santos P."/>
            <person name="Goldman B.S."/>
            <person name="Ertesvag H."/>
            <person name="Espin G."/>
            <person name="Rubio L.M."/>
            <person name="Valla S."/>
            <person name="Almeida N.F."/>
            <person name="Balasubramanian D."/>
            <person name="Cromes L."/>
            <person name="Curatti L."/>
            <person name="Du Z."/>
            <person name="Godsy E."/>
            <person name="Goodner B."/>
            <person name="Hellner-Burris K."/>
            <person name="Hernandez J.A."/>
            <person name="Houmiel K."/>
            <person name="Imperial J."/>
            <person name="Kennedy C."/>
            <person name="Larson T.J."/>
            <person name="Latreille P."/>
            <person name="Ligon L.S."/>
            <person name="Lu J."/>
            <person name="Maerk M."/>
            <person name="Miller N.M."/>
            <person name="Norton S."/>
            <person name="O'Carroll I.P."/>
            <person name="Paulsen I."/>
            <person name="Raulfs E.C."/>
            <person name="Roemer R."/>
            <person name="Rosser J."/>
            <person name="Segura D."/>
            <person name="Slater S."/>
            <person name="Stricklin S.L."/>
            <person name="Studholme D.J."/>
            <person name="Sun J."/>
            <person name="Viana C.J."/>
            <person name="Wallin E."/>
            <person name="Wang B."/>
            <person name="Wheeler C."/>
            <person name="Zhu H."/>
            <person name="Dean D.R."/>
            <person name="Dixon R."/>
            <person name="Wood D."/>
        </authorList>
    </citation>
    <scope>NUCLEOTIDE SEQUENCE [LARGE SCALE GENOMIC DNA]</scope>
    <source>
        <strain evidence="9">DJ / ATCC BAA-1303</strain>
    </source>
</reference>
<evidence type="ECO:0000256" key="1">
    <source>
        <dbReference type="ARBA" id="ARBA00022630"/>
    </source>
</evidence>
<evidence type="ECO:0000259" key="7">
    <source>
        <dbReference type="Pfam" id="PF00296"/>
    </source>
</evidence>
<evidence type="ECO:0000256" key="2">
    <source>
        <dbReference type="ARBA" id="ARBA00022643"/>
    </source>
</evidence>
<dbReference type="EnsemblBacteria" id="ACO80514">
    <property type="protein sequence ID" value="ACO80514"/>
    <property type="gene ID" value="Avin_43930"/>
</dbReference>
<evidence type="ECO:0000313" key="8">
    <source>
        <dbReference type="EMBL" id="ACO80514.1"/>
    </source>
</evidence>
<evidence type="ECO:0000256" key="3">
    <source>
        <dbReference type="ARBA" id="ARBA00023002"/>
    </source>
</evidence>
<organism evidence="8 9">
    <name type="scientific">Azotobacter vinelandii (strain DJ / ATCC BAA-1303)</name>
    <dbReference type="NCBI Taxonomy" id="322710"/>
    <lineage>
        <taxon>Bacteria</taxon>
        <taxon>Pseudomonadati</taxon>
        <taxon>Pseudomonadota</taxon>
        <taxon>Gammaproteobacteria</taxon>
        <taxon>Pseudomonadales</taxon>
        <taxon>Pseudomonadaceae</taxon>
        <taxon>Azotobacter</taxon>
    </lineage>
</organism>
<comment type="similarity">
    <text evidence="5">Belongs to the NtaA/SnaA/DszA monooxygenase family.</text>
</comment>
<dbReference type="CDD" id="cd01095">
    <property type="entry name" value="Nitrilotriacetate_monoxgenase"/>
    <property type="match status" value="1"/>
</dbReference>
<dbReference type="eggNOG" id="COG2141">
    <property type="taxonomic scope" value="Bacteria"/>
</dbReference>
<dbReference type="SUPFAM" id="SSF51679">
    <property type="entry name" value="Bacterial luciferase-like"/>
    <property type="match status" value="1"/>
</dbReference>
<accession>C1DGL8</accession>
<evidence type="ECO:0000256" key="6">
    <source>
        <dbReference type="PIRSR" id="PIRSR000337-1"/>
    </source>
</evidence>
<dbReference type="InterPro" id="IPR011251">
    <property type="entry name" value="Luciferase-like_dom"/>
</dbReference>